<evidence type="ECO:0000256" key="8">
    <source>
        <dbReference type="ARBA" id="ARBA00022927"/>
    </source>
</evidence>
<evidence type="ECO:0000256" key="6">
    <source>
        <dbReference type="ARBA" id="ARBA00022500"/>
    </source>
</evidence>
<evidence type="ECO:0000256" key="5">
    <source>
        <dbReference type="ARBA" id="ARBA00022475"/>
    </source>
</evidence>
<evidence type="ECO:0000313" key="13">
    <source>
        <dbReference type="Proteomes" id="UP000295210"/>
    </source>
</evidence>
<evidence type="ECO:0000313" key="12">
    <source>
        <dbReference type="EMBL" id="TCK75078.1"/>
    </source>
</evidence>
<name>A0A4R1L9P0_9BACT</name>
<keyword evidence="10" id="KW-1006">Bacterial flagellum protein export</keyword>
<keyword evidence="9" id="KW-0472">Membrane</keyword>
<comment type="subcellular location">
    <subcellularLocation>
        <location evidence="1">Cell membrane</location>
        <topology evidence="1">Peripheral membrane protein</topology>
        <orientation evidence="1">Cytoplasmic side</orientation>
    </subcellularLocation>
</comment>
<evidence type="ECO:0000256" key="4">
    <source>
        <dbReference type="ARBA" id="ARBA00022448"/>
    </source>
</evidence>
<feature type="coiled-coil region" evidence="11">
    <location>
        <begin position="83"/>
        <end position="130"/>
    </location>
</feature>
<dbReference type="GO" id="GO:0044781">
    <property type="term" value="P:bacterial-type flagellum organization"/>
    <property type="evidence" value="ECO:0007669"/>
    <property type="project" value="UniProtKB-KW"/>
</dbReference>
<dbReference type="GO" id="GO:0006935">
    <property type="term" value="P:chemotaxis"/>
    <property type="evidence" value="ECO:0007669"/>
    <property type="project" value="UniProtKB-KW"/>
</dbReference>
<dbReference type="Pfam" id="PF02050">
    <property type="entry name" value="FliJ"/>
    <property type="match status" value="1"/>
</dbReference>
<dbReference type="AlphaFoldDB" id="A0A4R1L9P0"/>
<dbReference type="GO" id="GO:0071973">
    <property type="term" value="P:bacterial-type flagellum-dependent cell motility"/>
    <property type="evidence" value="ECO:0007669"/>
    <property type="project" value="InterPro"/>
</dbReference>
<proteinExistence type="inferred from homology"/>
<keyword evidence="12" id="KW-0969">Cilium</keyword>
<dbReference type="InterPro" id="IPR053716">
    <property type="entry name" value="Flag_assembly_chemotaxis_eff"/>
</dbReference>
<evidence type="ECO:0000256" key="7">
    <source>
        <dbReference type="ARBA" id="ARBA00022795"/>
    </source>
</evidence>
<evidence type="ECO:0000256" key="11">
    <source>
        <dbReference type="SAM" id="Coils"/>
    </source>
</evidence>
<evidence type="ECO:0000256" key="2">
    <source>
        <dbReference type="ARBA" id="ARBA00010004"/>
    </source>
</evidence>
<dbReference type="GO" id="GO:0009288">
    <property type="term" value="C:bacterial-type flagellum"/>
    <property type="evidence" value="ECO:0007669"/>
    <property type="project" value="InterPro"/>
</dbReference>
<keyword evidence="12" id="KW-0966">Cell projection</keyword>
<comment type="caution">
    <text evidence="12">The sequence shown here is derived from an EMBL/GenBank/DDBJ whole genome shotgun (WGS) entry which is preliminary data.</text>
</comment>
<sequence length="150" mass="17257">MSSLARLLRLRSLLEDVSRATLQSEASRARQIETALQSHETGIAAARVAGFDALLAAETPPWLMAEATGEIGRWQVKQLKPLLERQRQRVDAAEQAYLEKRRERRQVETVLQAQRQARELEQARREQQQMDEWHASRAVALKQKAARHLR</sequence>
<organism evidence="12 13">
    <name type="scientific">Acidipila rosea</name>
    <dbReference type="NCBI Taxonomy" id="768535"/>
    <lineage>
        <taxon>Bacteria</taxon>
        <taxon>Pseudomonadati</taxon>
        <taxon>Acidobacteriota</taxon>
        <taxon>Terriglobia</taxon>
        <taxon>Terriglobales</taxon>
        <taxon>Acidobacteriaceae</taxon>
        <taxon>Acidipila</taxon>
    </lineage>
</organism>
<evidence type="ECO:0000256" key="10">
    <source>
        <dbReference type="ARBA" id="ARBA00023225"/>
    </source>
</evidence>
<dbReference type="GO" id="GO:0005886">
    <property type="term" value="C:plasma membrane"/>
    <property type="evidence" value="ECO:0007669"/>
    <property type="project" value="UniProtKB-SubCell"/>
</dbReference>
<keyword evidence="8" id="KW-0653">Protein transport</keyword>
<dbReference type="InterPro" id="IPR012823">
    <property type="entry name" value="Flagell_FliJ"/>
</dbReference>
<dbReference type="Proteomes" id="UP000295210">
    <property type="component" value="Unassembled WGS sequence"/>
</dbReference>
<keyword evidence="13" id="KW-1185">Reference proteome</keyword>
<evidence type="ECO:0000256" key="3">
    <source>
        <dbReference type="ARBA" id="ARBA00020392"/>
    </source>
</evidence>
<protein>
    <recommendedName>
        <fullName evidence="3">Flagellar FliJ protein</fullName>
    </recommendedName>
</protein>
<dbReference type="Gene3D" id="1.10.287.1700">
    <property type="match status" value="1"/>
</dbReference>
<keyword evidence="7" id="KW-1005">Bacterial flagellum biogenesis</keyword>
<keyword evidence="11" id="KW-0175">Coiled coil</keyword>
<dbReference type="EMBL" id="SMGK01000001">
    <property type="protein sequence ID" value="TCK75078.1"/>
    <property type="molecule type" value="Genomic_DNA"/>
</dbReference>
<comment type="similarity">
    <text evidence="2">Belongs to the FliJ family.</text>
</comment>
<reference evidence="12 13" key="1">
    <citation type="submission" date="2019-03" db="EMBL/GenBank/DDBJ databases">
        <title>Genomic Encyclopedia of Type Strains, Phase IV (KMG-IV): sequencing the most valuable type-strain genomes for metagenomic binning, comparative biology and taxonomic classification.</title>
        <authorList>
            <person name="Goeker M."/>
        </authorList>
    </citation>
    <scope>NUCLEOTIDE SEQUENCE [LARGE SCALE GENOMIC DNA]</scope>
    <source>
        <strain evidence="12 13">DSM 103428</strain>
    </source>
</reference>
<keyword evidence="5" id="KW-1003">Cell membrane</keyword>
<gene>
    <name evidence="12" type="ORF">C7378_0057</name>
</gene>
<dbReference type="RefSeq" id="WP_165876562.1">
    <property type="nucleotide sequence ID" value="NZ_SMGK01000001.1"/>
</dbReference>
<dbReference type="GO" id="GO:0015031">
    <property type="term" value="P:protein transport"/>
    <property type="evidence" value="ECO:0007669"/>
    <property type="project" value="UniProtKB-KW"/>
</dbReference>
<keyword evidence="12" id="KW-0282">Flagellum</keyword>
<keyword evidence="4" id="KW-0813">Transport</keyword>
<accession>A0A4R1L9P0</accession>
<keyword evidence="6" id="KW-0145">Chemotaxis</keyword>
<evidence type="ECO:0000256" key="9">
    <source>
        <dbReference type="ARBA" id="ARBA00023136"/>
    </source>
</evidence>
<evidence type="ECO:0000256" key="1">
    <source>
        <dbReference type="ARBA" id="ARBA00004413"/>
    </source>
</evidence>